<keyword evidence="20" id="KW-1185">Reference proteome</keyword>
<keyword evidence="9" id="KW-0862">Zinc</keyword>
<keyword evidence="5" id="KW-0547">Nucleotide-binding</keyword>
<organism evidence="19 20">
    <name type="scientific">Stenotrophomonas hibiscicola</name>
    <dbReference type="NCBI Taxonomy" id="86189"/>
    <lineage>
        <taxon>Bacteria</taxon>
        <taxon>Pseudomonadati</taxon>
        <taxon>Pseudomonadota</taxon>
        <taxon>Gammaproteobacteria</taxon>
        <taxon>Lysobacterales</taxon>
        <taxon>Lysobacteraceae</taxon>
        <taxon>Stenotrophomonas</taxon>
        <taxon>Stenotrophomonas maltophilia group</taxon>
    </lineage>
</organism>
<keyword evidence="10" id="KW-0067">ATP-binding</keyword>
<evidence type="ECO:0000256" key="10">
    <source>
        <dbReference type="ARBA" id="ARBA00022840"/>
    </source>
</evidence>
<keyword evidence="4" id="KW-0677">Repeat</keyword>
<dbReference type="EMBL" id="JBDJOF010000005">
    <property type="protein sequence ID" value="MEN5388933.1"/>
    <property type="molecule type" value="Genomic_DNA"/>
</dbReference>
<evidence type="ECO:0000256" key="13">
    <source>
        <dbReference type="ARBA" id="ARBA00023204"/>
    </source>
</evidence>
<dbReference type="PANTHER" id="PTHR43152:SF1">
    <property type="entry name" value="UVRA PROTEIN"/>
    <property type="match status" value="1"/>
</dbReference>
<comment type="caution">
    <text evidence="19">The sequence shown here is derived from an EMBL/GenBank/DDBJ whole genome shotgun (WGS) entry which is preliminary data.</text>
</comment>
<dbReference type="InterPro" id="IPR041552">
    <property type="entry name" value="UvrA_DNA-bd"/>
</dbReference>
<keyword evidence="12" id="KW-0238">DNA-binding</keyword>
<evidence type="ECO:0000256" key="5">
    <source>
        <dbReference type="ARBA" id="ARBA00022741"/>
    </source>
</evidence>
<dbReference type="Gene3D" id="3.40.50.300">
    <property type="entry name" value="P-loop containing nucleotide triphosphate hydrolases"/>
    <property type="match status" value="2"/>
</dbReference>
<dbReference type="SUPFAM" id="SSF52540">
    <property type="entry name" value="P-loop containing nucleoside triphosphate hydrolases"/>
    <property type="match status" value="2"/>
</dbReference>
<name>A0ABV0C3H6_9GAMM</name>
<evidence type="ECO:0000256" key="6">
    <source>
        <dbReference type="ARBA" id="ARBA00022763"/>
    </source>
</evidence>
<proteinExistence type="inferred from homology"/>
<evidence type="ECO:0000313" key="20">
    <source>
        <dbReference type="Proteomes" id="UP001400166"/>
    </source>
</evidence>
<evidence type="ECO:0000313" key="19">
    <source>
        <dbReference type="EMBL" id="MEN5388933.1"/>
    </source>
</evidence>
<keyword evidence="7" id="KW-0228">DNA excision</keyword>
<dbReference type="Gene3D" id="1.10.8.280">
    <property type="entry name" value="ABC transporter ATPase domain-like"/>
    <property type="match status" value="1"/>
</dbReference>
<feature type="region of interest" description="Disordered" evidence="17">
    <location>
        <begin position="337"/>
        <end position="368"/>
    </location>
</feature>
<keyword evidence="13" id="KW-0234">DNA repair</keyword>
<dbReference type="PROSITE" id="PS00211">
    <property type="entry name" value="ABC_TRANSPORTER_1"/>
    <property type="match status" value="2"/>
</dbReference>
<keyword evidence="8" id="KW-0863">Zinc-finger</keyword>
<dbReference type="RefSeq" id="WP_346469359.1">
    <property type="nucleotide sequence ID" value="NZ_JBDJOF010000005.1"/>
</dbReference>
<evidence type="ECO:0000256" key="9">
    <source>
        <dbReference type="ARBA" id="ARBA00022833"/>
    </source>
</evidence>
<evidence type="ECO:0000256" key="3">
    <source>
        <dbReference type="ARBA" id="ARBA00022723"/>
    </source>
</evidence>
<dbReference type="Gene3D" id="1.20.1580.10">
    <property type="entry name" value="ABC transporter ATPase like domain"/>
    <property type="match status" value="2"/>
</dbReference>
<dbReference type="InterPro" id="IPR027417">
    <property type="entry name" value="P-loop_NTPase"/>
</dbReference>
<accession>A0ABV0C3H6</accession>
<feature type="domain" description="ABC transporter" evidence="18">
    <location>
        <begin position="531"/>
        <end position="876"/>
    </location>
</feature>
<evidence type="ECO:0000256" key="11">
    <source>
        <dbReference type="ARBA" id="ARBA00022881"/>
    </source>
</evidence>
<reference evidence="19 20" key="1">
    <citation type="submission" date="2024-04" db="EMBL/GenBank/DDBJ databases">
        <title>WGS of bacteria from Torrens River.</title>
        <authorList>
            <person name="Wyrsch E.R."/>
            <person name="Drigo B."/>
        </authorList>
    </citation>
    <scope>NUCLEOTIDE SEQUENCE [LARGE SCALE GENOMIC DNA]</scope>
    <source>
        <strain evidence="19 20">TWI153</strain>
    </source>
</reference>
<evidence type="ECO:0000256" key="7">
    <source>
        <dbReference type="ARBA" id="ARBA00022769"/>
    </source>
</evidence>
<dbReference type="Pfam" id="PF17755">
    <property type="entry name" value="UvrA_DNA-bind"/>
    <property type="match status" value="1"/>
</dbReference>
<dbReference type="InterPro" id="IPR017871">
    <property type="entry name" value="ABC_transporter-like_CS"/>
</dbReference>
<evidence type="ECO:0000256" key="14">
    <source>
        <dbReference type="ARBA" id="ARBA00038000"/>
    </source>
</evidence>
<comment type="subcellular location">
    <subcellularLocation>
        <location evidence="1">Cytoplasm</location>
    </subcellularLocation>
</comment>
<evidence type="ECO:0000256" key="16">
    <source>
        <dbReference type="ARBA" id="ARBA00042156"/>
    </source>
</evidence>
<evidence type="ECO:0000256" key="12">
    <source>
        <dbReference type="ARBA" id="ARBA00023125"/>
    </source>
</evidence>
<comment type="similarity">
    <text evidence="14">Belongs to the ABC transporter superfamily. UvrA family.</text>
</comment>
<keyword evidence="11" id="KW-0267">Excision nuclease</keyword>
<evidence type="ECO:0000256" key="2">
    <source>
        <dbReference type="ARBA" id="ARBA00022490"/>
    </source>
</evidence>
<dbReference type="PROSITE" id="PS50893">
    <property type="entry name" value="ABC_TRANSPORTER_2"/>
    <property type="match status" value="1"/>
</dbReference>
<protein>
    <recommendedName>
        <fullName evidence="15">UvrABC system protein A</fullName>
    </recommendedName>
    <alternativeName>
        <fullName evidence="16">Excinuclease ABC subunit A</fullName>
    </alternativeName>
</protein>
<evidence type="ECO:0000259" key="18">
    <source>
        <dbReference type="PROSITE" id="PS50893"/>
    </source>
</evidence>
<gene>
    <name evidence="19" type="ORF">ABE587_03710</name>
</gene>
<dbReference type="InterPro" id="IPR003439">
    <property type="entry name" value="ABC_transporter-like_ATP-bd"/>
</dbReference>
<dbReference type="PANTHER" id="PTHR43152">
    <property type="entry name" value="UVRABC SYSTEM PROTEIN A"/>
    <property type="match status" value="1"/>
</dbReference>
<evidence type="ECO:0000256" key="8">
    <source>
        <dbReference type="ARBA" id="ARBA00022771"/>
    </source>
</evidence>
<evidence type="ECO:0000256" key="15">
    <source>
        <dbReference type="ARBA" id="ARBA00039316"/>
    </source>
</evidence>
<keyword evidence="2" id="KW-0963">Cytoplasm</keyword>
<evidence type="ECO:0000256" key="17">
    <source>
        <dbReference type="SAM" id="MobiDB-lite"/>
    </source>
</evidence>
<evidence type="ECO:0000256" key="1">
    <source>
        <dbReference type="ARBA" id="ARBA00004496"/>
    </source>
</evidence>
<dbReference type="Proteomes" id="UP001400166">
    <property type="component" value="Unassembled WGS sequence"/>
</dbReference>
<sequence length="882" mass="95203">MSNTPFGESSCAAAASGCIEVRGAREHNLKNVDVSIPRNALVVFSGVSGSGKSSLAFGTVFAEAQRRYFESVAPYARRLIDQAGVPDVDAIDGLPPAVALQQQRGASNARSSVGSVTTLSSLVRMMYSRAGAYPAHQPMLYAEDFSPNTPQGACSTCHGLGHVYEVTEALMVPDPSLSIRERAIASWPPAWHGQNLRDILVTLGYDIDVPWKKLPKKDRDWILFTEETPTVPVYAGFTPAETRAALKRKLEPSYMGTYTGARRYVLHTFANTQSALMRKRVSRYMEGRLCPACNGKRLKPEALSVTFAGVDIGEFLRLPLDQLAALLEPIAQGDFSAHSHGARTSTRATPRDRAKRAASGRATHEGAPDVRLTSALSEEKRLAAQRLAGGVMARVGQLRALGLGYLSLDRATPTLSAGELQRLRLATQLSSLLFGVLYVLDEPSAGLHPADSQALYDALERLRDGGNSVFVVEHDLELMRRAQWLVDVGPQAGEHGGRVLYSGQPDGLRNVQDSRTAQYLFDQVPAPASRQRSANCWLALKGIHRHNLHGVDAQVPLGLLTAVTGISGSGKSSLMAQALPELMLLHLGHETADDSADSAPTDGPTVIEATRGQLAGDVDAIQRVVQVDQKPIGRTPRSNLATYTGLFDHVRKLFAATPDARRRRFDAGRFSFNVVKGRCETCEGEGFVSVELLFMPSVYAPCPTCHGARYNEATLRVQWNGRNIAEVLQMTVDQAHAFFAGEEAIARPLQLLQEIGLGYLRLGQPATELSGGEAQRIKLATELQRSQRGRTLYVLDEPTTGLHASDADRLLVQLQRLVDAGNTVVMIEHDMRSVAQADWVIDVGPGAGGAGGTIVAAGTPHQVAHAKGSRTAPFLARELAPL</sequence>
<keyword evidence="3" id="KW-0479">Metal-binding</keyword>
<evidence type="ECO:0000256" key="4">
    <source>
        <dbReference type="ARBA" id="ARBA00022737"/>
    </source>
</evidence>
<keyword evidence="6" id="KW-0227">DNA damage</keyword>